<keyword evidence="9" id="KW-1185">Reference proteome</keyword>
<name>A0A7T8BBK9_9SPIR</name>
<keyword evidence="3 6" id="KW-0812">Transmembrane</keyword>
<feature type="transmembrane region" description="Helical" evidence="6">
    <location>
        <begin position="165"/>
        <end position="185"/>
    </location>
</feature>
<dbReference type="AlphaFoldDB" id="A0A7T8BBK9"/>
<feature type="transmembrane region" description="Helical" evidence="6">
    <location>
        <begin position="217"/>
        <end position="241"/>
    </location>
</feature>
<dbReference type="RefSeq" id="WP_215626624.1">
    <property type="nucleotide sequence ID" value="NZ_CP067089.2"/>
</dbReference>
<feature type="transmembrane region" description="Helical" evidence="6">
    <location>
        <begin position="108"/>
        <end position="128"/>
    </location>
</feature>
<dbReference type="PANTHER" id="PTHR42920:SF5">
    <property type="entry name" value="EAMA DOMAIN-CONTAINING PROTEIN"/>
    <property type="match status" value="1"/>
</dbReference>
<dbReference type="SUPFAM" id="SSF103481">
    <property type="entry name" value="Multidrug resistance efflux transporter EmrE"/>
    <property type="match status" value="2"/>
</dbReference>
<evidence type="ECO:0000313" key="8">
    <source>
        <dbReference type="EMBL" id="QQO09318.1"/>
    </source>
</evidence>
<dbReference type="Pfam" id="PF00892">
    <property type="entry name" value="EamA"/>
    <property type="match status" value="2"/>
</dbReference>
<organism evidence="8 9">
    <name type="scientific">Breznakiella homolactica</name>
    <dbReference type="NCBI Taxonomy" id="2798577"/>
    <lineage>
        <taxon>Bacteria</taxon>
        <taxon>Pseudomonadati</taxon>
        <taxon>Spirochaetota</taxon>
        <taxon>Spirochaetia</taxon>
        <taxon>Spirochaetales</taxon>
        <taxon>Breznakiellaceae</taxon>
        <taxon>Breznakiella</taxon>
    </lineage>
</organism>
<proteinExistence type="predicted"/>
<accession>A0A7T8BBK9</accession>
<comment type="subcellular location">
    <subcellularLocation>
        <location evidence="1">Cell membrane</location>
        <topology evidence="1">Multi-pass membrane protein</topology>
    </subcellularLocation>
</comment>
<feature type="transmembrane region" description="Helical" evidence="6">
    <location>
        <begin position="35"/>
        <end position="56"/>
    </location>
</feature>
<evidence type="ECO:0000256" key="3">
    <source>
        <dbReference type="ARBA" id="ARBA00022692"/>
    </source>
</evidence>
<sequence length="326" mass="34600">MNKQALRADFLLLLTSCIWGFGFVAQRSGMEYVGPFTYSGIRFALGSISLLPLILYRKKKLQKSIFITPKDGSGKNSFKTFILSSLAAGTFLFLGVSLQQVGIVYTTAGKAGFITGLYVVLVPVFGLFLGKKTGLPTWVGAFFTLLGLFFVSTTDTVSGINPGDVLIAAGAVFWACHVLVIDRLVKTIDPIILSSAQFAWCSLFSSVTAGLTESVSWGSVFAGIIPILYGGLCSVGIAYTLQAVAQRHAPPAHATIILCLESVFAAVGGVLILSEPLGPRTVAGFALILCGMLATQWDVIAGGFRKKTDGENQAAELQPPRDERAG</sequence>
<dbReference type="PANTHER" id="PTHR42920">
    <property type="entry name" value="OS03G0707200 PROTEIN-RELATED"/>
    <property type="match status" value="1"/>
</dbReference>
<dbReference type="Proteomes" id="UP000595917">
    <property type="component" value="Chromosome"/>
</dbReference>
<feature type="transmembrane region" description="Helical" evidence="6">
    <location>
        <begin position="135"/>
        <end position="153"/>
    </location>
</feature>
<evidence type="ECO:0000256" key="1">
    <source>
        <dbReference type="ARBA" id="ARBA00004651"/>
    </source>
</evidence>
<evidence type="ECO:0000313" key="9">
    <source>
        <dbReference type="Proteomes" id="UP000595917"/>
    </source>
</evidence>
<keyword evidence="5 6" id="KW-0472">Membrane</keyword>
<gene>
    <name evidence="8" type="ORF">JFL75_20710</name>
</gene>
<dbReference type="InterPro" id="IPR051258">
    <property type="entry name" value="Diverse_Substrate_Transporter"/>
</dbReference>
<keyword evidence="4 6" id="KW-1133">Transmembrane helix</keyword>
<feature type="domain" description="EamA" evidence="7">
    <location>
        <begin position="7"/>
        <end position="153"/>
    </location>
</feature>
<evidence type="ECO:0000256" key="5">
    <source>
        <dbReference type="ARBA" id="ARBA00023136"/>
    </source>
</evidence>
<feature type="transmembrane region" description="Helical" evidence="6">
    <location>
        <begin position="285"/>
        <end position="304"/>
    </location>
</feature>
<dbReference type="GO" id="GO:0005886">
    <property type="term" value="C:plasma membrane"/>
    <property type="evidence" value="ECO:0007669"/>
    <property type="project" value="UniProtKB-SubCell"/>
</dbReference>
<dbReference type="EMBL" id="CP067089">
    <property type="protein sequence ID" value="QQO09318.1"/>
    <property type="molecule type" value="Genomic_DNA"/>
</dbReference>
<evidence type="ECO:0000256" key="4">
    <source>
        <dbReference type="ARBA" id="ARBA00022989"/>
    </source>
</evidence>
<reference evidence="8" key="1">
    <citation type="submission" date="2021-01" db="EMBL/GenBank/DDBJ databases">
        <title>Description of Breznakiella homolactica.</title>
        <authorList>
            <person name="Song Y."/>
            <person name="Brune A."/>
        </authorList>
    </citation>
    <scope>NUCLEOTIDE SEQUENCE</scope>
    <source>
        <strain evidence="8">RmG30</strain>
    </source>
</reference>
<feature type="transmembrane region" description="Helical" evidence="6">
    <location>
        <begin position="192"/>
        <end position="211"/>
    </location>
</feature>
<dbReference type="InterPro" id="IPR037185">
    <property type="entry name" value="EmrE-like"/>
</dbReference>
<dbReference type="KEGG" id="bhc:JFL75_20710"/>
<evidence type="ECO:0000256" key="2">
    <source>
        <dbReference type="ARBA" id="ARBA00022475"/>
    </source>
</evidence>
<dbReference type="InterPro" id="IPR000620">
    <property type="entry name" value="EamA_dom"/>
</dbReference>
<keyword evidence="2" id="KW-1003">Cell membrane</keyword>
<feature type="transmembrane region" description="Helical" evidence="6">
    <location>
        <begin position="253"/>
        <end position="273"/>
    </location>
</feature>
<evidence type="ECO:0000259" key="7">
    <source>
        <dbReference type="Pfam" id="PF00892"/>
    </source>
</evidence>
<protein>
    <submittedName>
        <fullName evidence="8">DMT family transporter</fullName>
    </submittedName>
</protein>
<feature type="transmembrane region" description="Helical" evidence="6">
    <location>
        <begin position="77"/>
        <end position="96"/>
    </location>
</feature>
<dbReference type="Gene3D" id="1.10.3730.20">
    <property type="match status" value="1"/>
</dbReference>
<feature type="domain" description="EamA" evidence="7">
    <location>
        <begin position="162"/>
        <end position="293"/>
    </location>
</feature>
<evidence type="ECO:0000256" key="6">
    <source>
        <dbReference type="SAM" id="Phobius"/>
    </source>
</evidence>